<dbReference type="GO" id="GO:0005737">
    <property type="term" value="C:cytoplasm"/>
    <property type="evidence" value="ECO:0007669"/>
    <property type="project" value="UniProtKB-SubCell"/>
</dbReference>
<dbReference type="SMART" id="SM00382">
    <property type="entry name" value="AAA"/>
    <property type="match status" value="1"/>
</dbReference>
<proteinExistence type="predicted"/>
<evidence type="ECO:0000256" key="5">
    <source>
        <dbReference type="ARBA" id="ARBA00022840"/>
    </source>
</evidence>
<dbReference type="InterPro" id="IPR005714">
    <property type="entry name" value="ATPase_T3SS_FliI/YscN"/>
</dbReference>
<feature type="domain" description="AAA+ ATPase" evidence="9">
    <location>
        <begin position="163"/>
        <end position="348"/>
    </location>
</feature>
<gene>
    <name evidence="10" type="ORF">SAMN05216200_104129</name>
</gene>
<evidence type="ECO:0000256" key="4">
    <source>
        <dbReference type="ARBA" id="ARBA00022741"/>
    </source>
</evidence>
<evidence type="ECO:0000313" key="10">
    <source>
        <dbReference type="EMBL" id="SHN65571.1"/>
    </source>
</evidence>
<dbReference type="Proteomes" id="UP000184066">
    <property type="component" value="Unassembled WGS sequence"/>
</dbReference>
<comment type="subcellular location">
    <subcellularLocation>
        <location evidence="1">Cytoplasm</location>
    </subcellularLocation>
</comment>
<dbReference type="Gene3D" id="3.40.50.12240">
    <property type="match status" value="1"/>
</dbReference>
<accession>A0A1M7T4E8</accession>
<dbReference type="STRING" id="1189325.SAMN04488119_104129"/>
<keyword evidence="5" id="KW-0067">ATP-binding</keyword>
<feature type="compositionally biased region" description="Pro residues" evidence="8">
    <location>
        <begin position="123"/>
        <end position="138"/>
    </location>
</feature>
<dbReference type="GO" id="GO:0046933">
    <property type="term" value="F:proton-transporting ATP synthase activity, rotational mechanism"/>
    <property type="evidence" value="ECO:0007669"/>
    <property type="project" value="TreeGrafter"/>
</dbReference>
<dbReference type="OrthoDB" id="9801639at2"/>
<keyword evidence="11" id="KW-1185">Reference proteome</keyword>
<evidence type="ECO:0000256" key="3">
    <source>
        <dbReference type="ARBA" id="ARBA00022490"/>
    </source>
</evidence>
<dbReference type="Pfam" id="PF00006">
    <property type="entry name" value="ATP-synt_ab"/>
    <property type="match status" value="1"/>
</dbReference>
<dbReference type="Pfam" id="PF18269">
    <property type="entry name" value="T3SS_ATPase_C"/>
    <property type="match status" value="1"/>
</dbReference>
<protein>
    <submittedName>
        <fullName evidence="10">Flagellum-specific ATP synthase</fullName>
    </submittedName>
</protein>
<dbReference type="InterPro" id="IPR000194">
    <property type="entry name" value="ATPase_F1/V1/A1_a/bsu_nucl-bd"/>
</dbReference>
<dbReference type="NCBIfam" id="TIGR01026">
    <property type="entry name" value="fliI_yscN"/>
    <property type="match status" value="1"/>
</dbReference>
<dbReference type="GO" id="GO:0030254">
    <property type="term" value="P:protein secretion by the type III secretion system"/>
    <property type="evidence" value="ECO:0007669"/>
    <property type="project" value="InterPro"/>
</dbReference>
<evidence type="ECO:0000259" key="9">
    <source>
        <dbReference type="SMART" id="SM00382"/>
    </source>
</evidence>
<dbReference type="EMBL" id="FRDL01000004">
    <property type="protein sequence ID" value="SHN65571.1"/>
    <property type="molecule type" value="Genomic_DNA"/>
</dbReference>
<feature type="region of interest" description="Disordered" evidence="8">
    <location>
        <begin position="438"/>
        <end position="466"/>
    </location>
</feature>
<dbReference type="GO" id="GO:0030257">
    <property type="term" value="C:type III protein secretion system complex"/>
    <property type="evidence" value="ECO:0007669"/>
    <property type="project" value="InterPro"/>
</dbReference>
<keyword evidence="4" id="KW-0547">Nucleotide-binding</keyword>
<name>A0A1M7T4E8_9RHOB</name>
<dbReference type="SUPFAM" id="SSF52540">
    <property type="entry name" value="P-loop containing nucleoside triphosphate hydrolases"/>
    <property type="match status" value="1"/>
</dbReference>
<dbReference type="InterPro" id="IPR003593">
    <property type="entry name" value="AAA+_ATPase"/>
</dbReference>
<organism evidence="10 11">
    <name type="scientific">Oceanicella actignis</name>
    <dbReference type="NCBI Taxonomy" id="1189325"/>
    <lineage>
        <taxon>Bacteria</taxon>
        <taxon>Pseudomonadati</taxon>
        <taxon>Pseudomonadota</taxon>
        <taxon>Alphaproteobacteria</taxon>
        <taxon>Rhodobacterales</taxon>
        <taxon>Paracoccaceae</taxon>
        <taxon>Oceanicella</taxon>
    </lineage>
</organism>
<evidence type="ECO:0000256" key="8">
    <source>
        <dbReference type="SAM" id="MobiDB-lite"/>
    </source>
</evidence>
<dbReference type="RefSeq" id="WP_072747093.1">
    <property type="nucleotide sequence ID" value="NZ_FOHL01000004.1"/>
</dbReference>
<evidence type="ECO:0000256" key="1">
    <source>
        <dbReference type="ARBA" id="ARBA00004496"/>
    </source>
</evidence>
<keyword evidence="7" id="KW-1278">Translocase</keyword>
<dbReference type="InterPro" id="IPR040627">
    <property type="entry name" value="T3SS_ATPase_C"/>
</dbReference>
<evidence type="ECO:0000256" key="6">
    <source>
        <dbReference type="ARBA" id="ARBA00022927"/>
    </source>
</evidence>
<dbReference type="GO" id="GO:0005524">
    <property type="term" value="F:ATP binding"/>
    <property type="evidence" value="ECO:0007669"/>
    <property type="project" value="UniProtKB-KW"/>
</dbReference>
<dbReference type="PANTHER" id="PTHR15184">
    <property type="entry name" value="ATP SYNTHASE"/>
    <property type="match status" value="1"/>
</dbReference>
<dbReference type="PANTHER" id="PTHR15184:SF9">
    <property type="entry name" value="SPI-1 TYPE 3 SECRETION SYSTEM ATPASE"/>
    <property type="match status" value="1"/>
</dbReference>
<evidence type="ECO:0000256" key="2">
    <source>
        <dbReference type="ARBA" id="ARBA00022448"/>
    </source>
</evidence>
<dbReference type="AlphaFoldDB" id="A0A1M7T4E8"/>
<evidence type="ECO:0000256" key="7">
    <source>
        <dbReference type="ARBA" id="ARBA00022967"/>
    </source>
</evidence>
<evidence type="ECO:0000313" key="11">
    <source>
        <dbReference type="Proteomes" id="UP000184066"/>
    </source>
</evidence>
<dbReference type="CDD" id="cd01136">
    <property type="entry name" value="ATPase_flagellum-secretory_path_III"/>
    <property type="match status" value="1"/>
</dbReference>
<keyword evidence="2" id="KW-0813">Transport</keyword>
<keyword evidence="6" id="KW-0653">Protein transport</keyword>
<sequence length="466" mass="49232">MTDLSSLEAELAAIEPVRRGGTVRRVDTGALTLRGLAPRARLGDQVAVTPSQVARGAARDEIRGEIVALDEGVATAMTYGPTDGIGLGDPVWLVRESGLRPCDEWIGRVVDAFGKPLDGRPLPVGPRPAPLRRSPPPATRRRRLGGRLATGLSALDTVLPLARGQRVGVFAGSGVGKSTLLADLARGVEADVVVLALIGERGREVREFIEGVLGEEGMRRSVVIAATSDQSPLVKRRAAWAAMTVAEHFRDEGKHVLLLLDSVTRFAEAHREVALTAGEPPSLRAYPPSTANLIAGLAERAGPGPEETGGDITAVFTVLVAGSDMEEPIADITRGILDGHLVLDRAIAERGRFPAIDLRRSVSRSLPGVADADENALIAQARRMVGVYEEAAPMIQAGLYRAGADPRIDAAIAVYPAIDEFLASRSPQGPAEAFARLARALHPDSPADDGPEDRRAPRRENPAPGG</sequence>
<dbReference type="InterPro" id="IPR027417">
    <property type="entry name" value="P-loop_NTPase"/>
</dbReference>
<feature type="region of interest" description="Disordered" evidence="8">
    <location>
        <begin position="119"/>
        <end position="144"/>
    </location>
</feature>
<dbReference type="GO" id="GO:0016887">
    <property type="term" value="F:ATP hydrolysis activity"/>
    <property type="evidence" value="ECO:0007669"/>
    <property type="project" value="InterPro"/>
</dbReference>
<keyword evidence="3" id="KW-0963">Cytoplasm</keyword>
<feature type="compositionally biased region" description="Basic and acidic residues" evidence="8">
    <location>
        <begin position="452"/>
        <end position="466"/>
    </location>
</feature>
<dbReference type="InterPro" id="IPR050053">
    <property type="entry name" value="ATPase_alpha/beta_chains"/>
</dbReference>
<reference evidence="10 11" key="1">
    <citation type="submission" date="2016-12" db="EMBL/GenBank/DDBJ databases">
        <authorList>
            <person name="Song W.-J."/>
            <person name="Kurnit D.M."/>
        </authorList>
    </citation>
    <scope>NUCLEOTIDE SEQUENCE [LARGE SCALE GENOMIC DNA]</scope>
    <source>
        <strain evidence="10 11">CGMCC 1.10808</strain>
    </source>
</reference>